<organism evidence="2 3">
    <name type="scientific">Chrysodeixis includens</name>
    <name type="common">Soybean looper</name>
    <name type="synonym">Pseudoplusia includens</name>
    <dbReference type="NCBI Taxonomy" id="689277"/>
    <lineage>
        <taxon>Eukaryota</taxon>
        <taxon>Metazoa</taxon>
        <taxon>Ecdysozoa</taxon>
        <taxon>Arthropoda</taxon>
        <taxon>Hexapoda</taxon>
        <taxon>Insecta</taxon>
        <taxon>Pterygota</taxon>
        <taxon>Neoptera</taxon>
        <taxon>Endopterygota</taxon>
        <taxon>Lepidoptera</taxon>
        <taxon>Glossata</taxon>
        <taxon>Ditrysia</taxon>
        <taxon>Noctuoidea</taxon>
        <taxon>Noctuidae</taxon>
        <taxon>Plusiinae</taxon>
        <taxon>Chrysodeixis</taxon>
    </lineage>
</organism>
<protein>
    <submittedName>
        <fullName evidence="2">Uncharacterized protein</fullName>
    </submittedName>
</protein>
<dbReference type="Proteomes" id="UP001154114">
    <property type="component" value="Chromosome 21"/>
</dbReference>
<reference evidence="2" key="1">
    <citation type="submission" date="2021-12" db="EMBL/GenBank/DDBJ databases">
        <authorList>
            <person name="King R."/>
        </authorList>
    </citation>
    <scope>NUCLEOTIDE SEQUENCE</scope>
</reference>
<dbReference type="PANTHER" id="PTHR43975">
    <property type="entry name" value="ZGC:101858"/>
    <property type="match status" value="1"/>
</dbReference>
<dbReference type="Pfam" id="PF13561">
    <property type="entry name" value="adh_short_C2"/>
    <property type="match status" value="1"/>
</dbReference>
<name>A0A9P0BWN1_CHRIL</name>
<evidence type="ECO:0000313" key="3">
    <source>
        <dbReference type="Proteomes" id="UP001154114"/>
    </source>
</evidence>
<gene>
    <name evidence="2" type="ORF">CINC_LOCUS6905</name>
</gene>
<dbReference type="PANTHER" id="PTHR43975:SF2">
    <property type="entry name" value="EG:BACR7A4.14 PROTEIN-RELATED"/>
    <property type="match status" value="1"/>
</dbReference>
<dbReference type="PRINTS" id="PR00080">
    <property type="entry name" value="SDRFAMILY"/>
</dbReference>
<dbReference type="AlphaFoldDB" id="A0A9P0BWN1"/>
<dbReference type="PROSITE" id="PS00061">
    <property type="entry name" value="ADH_SHORT"/>
    <property type="match status" value="1"/>
</dbReference>
<accession>A0A9P0BWN1</accession>
<dbReference type="InterPro" id="IPR036291">
    <property type="entry name" value="NAD(P)-bd_dom_sf"/>
</dbReference>
<dbReference type="SUPFAM" id="SSF51735">
    <property type="entry name" value="NAD(P)-binding Rossmann-fold domains"/>
    <property type="match status" value="1"/>
</dbReference>
<proteinExistence type="predicted"/>
<evidence type="ECO:0000313" key="2">
    <source>
        <dbReference type="EMBL" id="CAH0595536.1"/>
    </source>
</evidence>
<dbReference type="Gene3D" id="3.40.50.720">
    <property type="entry name" value="NAD(P)-binding Rossmann-like Domain"/>
    <property type="match status" value="1"/>
</dbReference>
<dbReference type="InterPro" id="IPR020904">
    <property type="entry name" value="Sc_DH/Rdtase_CS"/>
</dbReference>
<dbReference type="FunFam" id="3.40.50.720:FF:000084">
    <property type="entry name" value="Short-chain dehydrogenase reductase"/>
    <property type="match status" value="1"/>
</dbReference>
<dbReference type="OrthoDB" id="47007at2759"/>
<dbReference type="GO" id="GO:0016491">
    <property type="term" value="F:oxidoreductase activity"/>
    <property type="evidence" value="ECO:0007669"/>
    <property type="project" value="UniProtKB-KW"/>
</dbReference>
<keyword evidence="1" id="KW-0560">Oxidoreductase</keyword>
<keyword evidence="3" id="KW-1185">Reference proteome</keyword>
<dbReference type="EMBL" id="LR824024">
    <property type="protein sequence ID" value="CAH0595536.1"/>
    <property type="molecule type" value="Genomic_DNA"/>
</dbReference>
<dbReference type="InterPro" id="IPR002347">
    <property type="entry name" value="SDR_fam"/>
</dbReference>
<dbReference type="PRINTS" id="PR00081">
    <property type="entry name" value="GDHRDH"/>
</dbReference>
<sequence length="244" mass="26011">MFANKVILITGGSSGIGAAAVECFAKEGASVVFVGRNEAKLKAVAERCGPKTYPIKADISKDEEAKSIVKKTIEKFGKLDVLVNNAGIFKYKSLRDSNAVDVYDEILKTNTRAVILITTLAIPYIIQTKGNIINISSVVSTTIVEPGMTLYGMSKAALDHYTKGLALDLAKVGVRVNSVNPGPVITDLARDVTDFPDIPIDKLTALGRASDPEEIGDIIVYLASDKARGVTGSMYHVDNGALLH</sequence>
<evidence type="ECO:0000256" key="1">
    <source>
        <dbReference type="ARBA" id="ARBA00023002"/>
    </source>
</evidence>